<sequence>MKRVKNIWTKAVLFVALCLAFPFGMKAQDVSDSFFHIDWQFNVPLNNKFADVASGWGMNFEGGYYFTEHFGVGAFIAYHTNNEYISMRTIQMTDHSAVTMDQQHSVFQLPFGASLRYRFIPGNMFEPYVALKLGAEYARMSSYYNVYKSKDDDWGFTTSPEVGMTIYPTSNHNFGFHVALYYSYATNKSKVLTYKVDGLNNFGFRLGVTF</sequence>
<evidence type="ECO:0000256" key="1">
    <source>
        <dbReference type="ARBA" id="ARBA00022729"/>
    </source>
</evidence>
<organism evidence="4 5">
    <name type="scientific">Coprobacter secundus subsp. similis</name>
    <dbReference type="NCBI Taxonomy" id="2751153"/>
    <lineage>
        <taxon>Bacteria</taxon>
        <taxon>Pseudomonadati</taxon>
        <taxon>Bacteroidota</taxon>
        <taxon>Bacteroidia</taxon>
        <taxon>Bacteroidales</taxon>
        <taxon>Barnesiellaceae</taxon>
        <taxon>Coprobacter</taxon>
    </lineage>
</organism>
<accession>A0A7G1I096</accession>
<dbReference type="Gene3D" id="2.40.160.20">
    <property type="match status" value="1"/>
</dbReference>
<dbReference type="AlphaFoldDB" id="A0A7G1I096"/>
<feature type="chain" id="PRO_5028837690" description="Outer membrane protein beta-barrel domain-containing protein" evidence="2">
    <location>
        <begin position="28"/>
        <end position="210"/>
    </location>
</feature>
<dbReference type="SUPFAM" id="SSF56925">
    <property type="entry name" value="OMPA-like"/>
    <property type="match status" value="1"/>
</dbReference>
<evidence type="ECO:0000313" key="5">
    <source>
        <dbReference type="Proteomes" id="UP000594042"/>
    </source>
</evidence>
<keyword evidence="5" id="KW-1185">Reference proteome</keyword>
<gene>
    <name evidence="4" type="ORF">Cop2CBH44_15200</name>
</gene>
<feature type="signal peptide" evidence="2">
    <location>
        <begin position="1"/>
        <end position="27"/>
    </location>
</feature>
<feature type="domain" description="Outer membrane protein beta-barrel" evidence="3">
    <location>
        <begin position="23"/>
        <end position="210"/>
    </location>
</feature>
<protein>
    <recommendedName>
        <fullName evidence="3">Outer membrane protein beta-barrel domain-containing protein</fullName>
    </recommendedName>
</protein>
<dbReference type="EMBL" id="AP023322">
    <property type="protein sequence ID" value="BCI63167.1"/>
    <property type="molecule type" value="Genomic_DNA"/>
</dbReference>
<dbReference type="KEGG" id="copr:Cop2CBH44_15200"/>
<keyword evidence="1 2" id="KW-0732">Signal</keyword>
<dbReference type="InterPro" id="IPR011250">
    <property type="entry name" value="OMP/PagP_B-barrel"/>
</dbReference>
<dbReference type="InterPro" id="IPR027385">
    <property type="entry name" value="Beta-barrel_OMP"/>
</dbReference>
<name>A0A7G1I096_9BACT</name>
<evidence type="ECO:0000259" key="3">
    <source>
        <dbReference type="Pfam" id="PF13505"/>
    </source>
</evidence>
<evidence type="ECO:0000256" key="2">
    <source>
        <dbReference type="SAM" id="SignalP"/>
    </source>
</evidence>
<evidence type="ECO:0000313" key="4">
    <source>
        <dbReference type="EMBL" id="BCI63167.1"/>
    </source>
</evidence>
<dbReference type="Pfam" id="PF13505">
    <property type="entry name" value="OMP_b-brl"/>
    <property type="match status" value="1"/>
</dbReference>
<dbReference type="Proteomes" id="UP000594042">
    <property type="component" value="Chromosome"/>
</dbReference>
<dbReference type="RefSeq" id="WP_021931080.1">
    <property type="nucleotide sequence ID" value="NZ_AP023322.1"/>
</dbReference>
<reference evidence="5" key="1">
    <citation type="submission" date="2020-07" db="EMBL/GenBank/DDBJ databases">
        <title>Complete genome sequencing of Coprobacter sp. strain 2CBH44.</title>
        <authorList>
            <person name="Sakamoto M."/>
            <person name="Murakami T."/>
            <person name="Mori H."/>
        </authorList>
    </citation>
    <scope>NUCLEOTIDE SEQUENCE [LARGE SCALE GENOMIC DNA]</scope>
    <source>
        <strain evidence="5">2CBH44</strain>
    </source>
</reference>
<proteinExistence type="predicted"/>